<dbReference type="PANTHER" id="PTHR43031:SF1">
    <property type="entry name" value="PYRIDINE NUCLEOTIDE-DISULPHIDE OXIDOREDUCTASE"/>
    <property type="match status" value="1"/>
</dbReference>
<dbReference type="Pfam" id="PF00581">
    <property type="entry name" value="Rhodanese"/>
    <property type="match status" value="4"/>
</dbReference>
<gene>
    <name evidence="3" type="ORF">H8S07_12420</name>
</gene>
<dbReference type="SUPFAM" id="SSF52821">
    <property type="entry name" value="Rhodanese/Cell cycle control phosphatase"/>
    <property type="match status" value="4"/>
</dbReference>
<evidence type="ECO:0000259" key="2">
    <source>
        <dbReference type="PROSITE" id="PS50206"/>
    </source>
</evidence>
<dbReference type="InterPro" id="IPR050229">
    <property type="entry name" value="GlpE_sulfurtransferase"/>
</dbReference>
<keyword evidence="1" id="KW-0732">Signal</keyword>
<dbReference type="Gene3D" id="2.60.40.1080">
    <property type="match status" value="3"/>
</dbReference>
<dbReference type="SMART" id="SM00635">
    <property type="entry name" value="BID_2"/>
    <property type="match status" value="3"/>
</dbReference>
<organism evidence="3 4">
    <name type="scientific">Dorea hominis</name>
    <dbReference type="NCBI Taxonomy" id="2763040"/>
    <lineage>
        <taxon>Bacteria</taxon>
        <taxon>Bacillati</taxon>
        <taxon>Bacillota</taxon>
        <taxon>Clostridia</taxon>
        <taxon>Lachnospirales</taxon>
        <taxon>Lachnospiraceae</taxon>
        <taxon>Dorea</taxon>
    </lineage>
</organism>
<dbReference type="InterPro" id="IPR001763">
    <property type="entry name" value="Rhodanese-like_dom"/>
</dbReference>
<feature type="signal peptide" evidence="1">
    <location>
        <begin position="1"/>
        <end position="22"/>
    </location>
</feature>
<dbReference type="RefSeq" id="WP_186856121.1">
    <property type="nucleotide sequence ID" value="NZ_JACOOY010000018.1"/>
</dbReference>
<dbReference type="CDD" id="cd00158">
    <property type="entry name" value="RHOD"/>
    <property type="match status" value="4"/>
</dbReference>
<evidence type="ECO:0000256" key="1">
    <source>
        <dbReference type="SAM" id="SignalP"/>
    </source>
</evidence>
<dbReference type="InterPro" id="IPR036873">
    <property type="entry name" value="Rhodanese-like_dom_sf"/>
</dbReference>
<dbReference type="SMART" id="SM00450">
    <property type="entry name" value="RHOD"/>
    <property type="match status" value="4"/>
</dbReference>
<feature type="chain" id="PRO_5046697084" evidence="1">
    <location>
        <begin position="23"/>
        <end position="1169"/>
    </location>
</feature>
<dbReference type="Proteomes" id="UP000647235">
    <property type="component" value="Unassembled WGS sequence"/>
</dbReference>
<comment type="caution">
    <text evidence="3">The sequence shown here is derived from an EMBL/GenBank/DDBJ whole genome shotgun (WGS) entry which is preliminary data.</text>
</comment>
<dbReference type="Gene3D" id="3.40.250.10">
    <property type="entry name" value="Rhodanese-like domain"/>
    <property type="match status" value="4"/>
</dbReference>
<evidence type="ECO:0000313" key="3">
    <source>
        <dbReference type="EMBL" id="MBC5666043.1"/>
    </source>
</evidence>
<dbReference type="PANTHER" id="PTHR43031">
    <property type="entry name" value="FAD-DEPENDENT OXIDOREDUCTASE"/>
    <property type="match status" value="1"/>
</dbReference>
<evidence type="ECO:0000313" key="4">
    <source>
        <dbReference type="Proteomes" id="UP000647235"/>
    </source>
</evidence>
<dbReference type="InterPro" id="IPR047750">
    <property type="entry name" value="YdjY-like"/>
</dbReference>
<dbReference type="EMBL" id="JACOOY010000018">
    <property type="protein sequence ID" value="MBC5666043.1"/>
    <property type="molecule type" value="Genomic_DNA"/>
</dbReference>
<dbReference type="Pfam" id="PF02368">
    <property type="entry name" value="Big_2"/>
    <property type="match status" value="3"/>
</dbReference>
<name>A0ABR7EXL9_9FIRM</name>
<feature type="domain" description="Rhodanese" evidence="2">
    <location>
        <begin position="748"/>
        <end position="852"/>
    </location>
</feature>
<dbReference type="SUPFAM" id="SSF49373">
    <property type="entry name" value="Invasin/intimin cell-adhesion fragments"/>
    <property type="match status" value="3"/>
</dbReference>
<keyword evidence="4" id="KW-1185">Reference proteome</keyword>
<dbReference type="InterPro" id="IPR003343">
    <property type="entry name" value="Big_2"/>
</dbReference>
<feature type="domain" description="Rhodanese" evidence="2">
    <location>
        <begin position="626"/>
        <end position="733"/>
    </location>
</feature>
<protein>
    <submittedName>
        <fullName evidence="3">Ig-like domain-containing protein</fullName>
    </submittedName>
</protein>
<dbReference type="InterPro" id="IPR008964">
    <property type="entry name" value="Invasin/intimin_cell_adhesion"/>
</dbReference>
<sequence length="1169" mass="122310">MKTTIKKISLFMLSLAVVLTMAASTGMNSEAASKKPTKITLKATSKTVDIKGKVKVSVKSVKPSNASKSVTYKSSNKKIATVSSKGIVTGKKKGTVKITATSKTNKKVKSTIKITVKGKPTKITLKATSKTVDIKGKVKVSVKSVKPSNASKSVTYKSSNKKIATVSSKGTVTGKKKGTVKITATSKTNKKVKSTIKITVKDLKASSVKLNTTSKTVASGKTTTLKATVKGATGFYNQGVTWKSSNTKVATVTSKGVVKGIAAGQATITATEKGGSKKATCLITVTEPVKVDTEAGTVTLKGILNASAFKKPTMHYLVTANLGASGGNPIFTGLNDRIDLANALDSLGATAWNTNSKTVLANGESIAAVKDKKGTNANYSKLNISVSWAGHDAVAMQDTIKNADKSAYTGTIVYANSGAVQKAIPSGCEICTSSCYAGICASEDVAMGGTTIGNSANLPKAGTVVTITIAVDGYKAPYNYVSKEDLKADIDGKQEYKILDVRQAAKYAESHIAGAVSADVDGAVSGTDVASATKNIEAAIKNDPAGTKYAVVCNSGSRYAQAATEIMIKAGISNKNIFTLTGGMKKDAGGWDYDNYCVKSYTSDKSKTDFTHGMTVNQLKANIDDGKTPFVVFDLRDVASYATGHIKPSISTPLRESVDGALKDLSDDQSKANLQAAVNANPNKFYVVECYSGNNYAAKAVNYLKEIGVSESKIIVLEGGAKAWKDANHSTIVGLTVSAADLKADIDSTQSYKLIDARKAEDYAKSHIVGAVSADQAGAVSGSDKATAAANVEKAIAGDSADQKYAIICYSGNRYAEAAASTLVEKGVNPSNIYTLKGGMGGWTEANYLVKSYKSTSGFDFVNGMTVDQLKANLEAGNTPFVVFDLRDAVTYAAGHIDGAVSTPLRENNGADLSDETSKANLEAAVKANPNKFYVVECYSGNKYANKSVNYLKALGVSEGKIIVLEGGASAWNAAGNTVVKSTVPVSVDKANKTISVYGVLNGKYLEEPTKHYMSTTGCSLGNQCLFEGLCDRLDFADAMAELGGTPWNTTPGGHKIKSGEYITPENGDNKDYTHVDVNVSWGDKTVSMADTLTSVDGSPVTIDEVFSNSKDVSASYKSGCLLCTCSCYAGVVTNEDMPFVSGADIKTMGNKDVLPKAGTVVKITVTLK</sequence>
<proteinExistence type="predicted"/>
<feature type="domain" description="Rhodanese" evidence="2">
    <location>
        <begin position="492"/>
        <end position="596"/>
    </location>
</feature>
<dbReference type="NCBIfam" id="NF040466">
    <property type="entry name" value="ydjY_domain"/>
    <property type="match status" value="2"/>
</dbReference>
<accession>A0ABR7EXL9</accession>
<feature type="domain" description="Rhodanese" evidence="2">
    <location>
        <begin position="877"/>
        <end position="981"/>
    </location>
</feature>
<reference evidence="3 4" key="1">
    <citation type="submission" date="2020-08" db="EMBL/GenBank/DDBJ databases">
        <title>Genome public.</title>
        <authorList>
            <person name="Liu C."/>
            <person name="Sun Q."/>
        </authorList>
    </citation>
    <scope>NUCLEOTIDE SEQUENCE [LARGE SCALE GENOMIC DNA]</scope>
    <source>
        <strain evidence="3 4">NSJ-36</strain>
    </source>
</reference>
<dbReference type="PROSITE" id="PS50206">
    <property type="entry name" value="RHODANESE_3"/>
    <property type="match status" value="4"/>
</dbReference>